<reference evidence="2" key="1">
    <citation type="submission" date="2022-05" db="EMBL/GenBank/DDBJ databases">
        <authorList>
            <person name="Jo J.-H."/>
            <person name="Im W.-T."/>
        </authorList>
    </citation>
    <scope>NUCLEOTIDE SEQUENCE</scope>
    <source>
        <strain evidence="2">SE220</strain>
    </source>
</reference>
<evidence type="ECO:0000313" key="2">
    <source>
        <dbReference type="EMBL" id="MCL6729785.1"/>
    </source>
</evidence>
<dbReference type="EMBL" id="JAMGBE010000002">
    <property type="protein sequence ID" value="MCL6729785.1"/>
    <property type="molecule type" value="Genomic_DNA"/>
</dbReference>
<accession>A0ABT0S2K5</accession>
<keyword evidence="3" id="KW-1185">Reference proteome</keyword>
<comment type="caution">
    <text evidence="2">The sequence shown here is derived from an EMBL/GenBank/DDBJ whole genome shotgun (WGS) entry which is preliminary data.</text>
</comment>
<keyword evidence="1" id="KW-0812">Transmembrane</keyword>
<gene>
    <name evidence="2" type="ORF">LZ538_06910</name>
</gene>
<dbReference type="RefSeq" id="WP_249831257.1">
    <property type="nucleotide sequence ID" value="NZ_JAMGBE010000002.1"/>
</dbReference>
<proteinExistence type="predicted"/>
<evidence type="ECO:0000313" key="3">
    <source>
        <dbReference type="Proteomes" id="UP001165342"/>
    </source>
</evidence>
<sequence>MLQKLSEGQRRTIAHWAMEFVVVVAGVLLALWLQEMVARAGQREAAKAAEDAIHAEYDYNLTVLLAMNVLVDCQSTRLKEIEAALANPKSAKSIGEDYFDDGKQRAYPGIYTTFDADIADMAWQSAQANGTLSGIAQDRYRILAGLHDNFQAIERATGEDADAARDLQVLRYNLPLSADRRGELLGSMSILSQNLHSRATRFAPSAIAQEFKRVGWNDKAEIDKRIAEWKSGMKSFGVTLKACAKPVENPFAAQPRHS</sequence>
<keyword evidence="1" id="KW-0472">Membrane</keyword>
<protein>
    <submittedName>
        <fullName evidence="2">Uncharacterized protein</fullName>
    </submittedName>
</protein>
<keyword evidence="1" id="KW-1133">Transmembrane helix</keyword>
<feature type="transmembrane region" description="Helical" evidence="1">
    <location>
        <begin position="12"/>
        <end position="33"/>
    </location>
</feature>
<dbReference type="Proteomes" id="UP001165342">
    <property type="component" value="Unassembled WGS sequence"/>
</dbReference>
<organism evidence="2 3">
    <name type="scientific">Sphingomonas hankyongi</name>
    <dbReference type="NCBI Taxonomy" id="2908209"/>
    <lineage>
        <taxon>Bacteria</taxon>
        <taxon>Pseudomonadati</taxon>
        <taxon>Pseudomonadota</taxon>
        <taxon>Alphaproteobacteria</taxon>
        <taxon>Sphingomonadales</taxon>
        <taxon>Sphingomonadaceae</taxon>
        <taxon>Sphingomonas</taxon>
    </lineage>
</organism>
<evidence type="ECO:0000256" key="1">
    <source>
        <dbReference type="SAM" id="Phobius"/>
    </source>
</evidence>
<name>A0ABT0S2K5_9SPHN</name>